<proteinExistence type="inferred from homology"/>
<feature type="domain" description="PucR C-terminal helix-turn-helix" evidence="2">
    <location>
        <begin position="326"/>
        <end position="381"/>
    </location>
</feature>
<evidence type="ECO:0000259" key="3">
    <source>
        <dbReference type="Pfam" id="PF14361"/>
    </source>
</evidence>
<feature type="domain" description="CdaR GGDEF-like" evidence="4">
    <location>
        <begin position="186"/>
        <end position="279"/>
    </location>
</feature>
<evidence type="ECO:0000259" key="2">
    <source>
        <dbReference type="Pfam" id="PF13556"/>
    </source>
</evidence>
<comment type="similarity">
    <text evidence="1">Belongs to the CdaR family.</text>
</comment>
<comment type="caution">
    <text evidence="5">The sequence shown here is derived from an EMBL/GenBank/DDBJ whole genome shotgun (WGS) entry which is preliminary data.</text>
</comment>
<evidence type="ECO:0000259" key="4">
    <source>
        <dbReference type="Pfam" id="PF17853"/>
    </source>
</evidence>
<accession>A0ABU4VL48</accession>
<organism evidence="5 6">
    <name type="scientific">Patulibacter brassicae</name>
    <dbReference type="NCBI Taxonomy" id="1705717"/>
    <lineage>
        <taxon>Bacteria</taxon>
        <taxon>Bacillati</taxon>
        <taxon>Actinomycetota</taxon>
        <taxon>Thermoleophilia</taxon>
        <taxon>Solirubrobacterales</taxon>
        <taxon>Patulibacteraceae</taxon>
        <taxon>Patulibacter</taxon>
    </lineage>
</organism>
<evidence type="ECO:0000256" key="1">
    <source>
        <dbReference type="ARBA" id="ARBA00006754"/>
    </source>
</evidence>
<dbReference type="EMBL" id="JAXAVX010000006">
    <property type="protein sequence ID" value="MDX8152545.1"/>
    <property type="molecule type" value="Genomic_DNA"/>
</dbReference>
<feature type="domain" description="RsbT co-antagonist protein RsbRD N-terminal" evidence="3">
    <location>
        <begin position="22"/>
        <end position="169"/>
    </location>
</feature>
<keyword evidence="6" id="KW-1185">Reference proteome</keyword>
<dbReference type="Pfam" id="PF14361">
    <property type="entry name" value="RsbRD_N"/>
    <property type="match status" value="1"/>
</dbReference>
<dbReference type="Gene3D" id="1.10.10.2840">
    <property type="entry name" value="PucR C-terminal helix-turn-helix domain"/>
    <property type="match status" value="1"/>
</dbReference>
<reference evidence="5 6" key="1">
    <citation type="submission" date="2023-11" db="EMBL/GenBank/DDBJ databases">
        <authorList>
            <person name="Xu M."/>
            <person name="Jiang T."/>
        </authorList>
    </citation>
    <scope>NUCLEOTIDE SEQUENCE [LARGE SCALE GENOMIC DNA]</scope>
    <source>
        <strain evidence="5 6">SD</strain>
    </source>
</reference>
<evidence type="ECO:0000313" key="6">
    <source>
        <dbReference type="Proteomes" id="UP001277761"/>
    </source>
</evidence>
<dbReference type="InterPro" id="IPR025751">
    <property type="entry name" value="RsbRD_N_dom"/>
</dbReference>
<evidence type="ECO:0000313" key="5">
    <source>
        <dbReference type="EMBL" id="MDX8152545.1"/>
    </source>
</evidence>
<dbReference type="InterPro" id="IPR042070">
    <property type="entry name" value="PucR_C-HTH_sf"/>
</dbReference>
<dbReference type="InterPro" id="IPR025736">
    <property type="entry name" value="PucR_C-HTH_dom"/>
</dbReference>
<dbReference type="InterPro" id="IPR041522">
    <property type="entry name" value="CdaR_GGDEF"/>
</dbReference>
<name>A0ABU4VL48_9ACTN</name>
<dbReference type="PANTHER" id="PTHR33744:SF1">
    <property type="entry name" value="DNA-BINDING TRANSCRIPTIONAL ACTIVATOR ADER"/>
    <property type="match status" value="1"/>
</dbReference>
<dbReference type="InterPro" id="IPR051448">
    <property type="entry name" value="CdaR-like_regulators"/>
</dbReference>
<dbReference type="Proteomes" id="UP001277761">
    <property type="component" value="Unassembled WGS sequence"/>
</dbReference>
<dbReference type="PANTHER" id="PTHR33744">
    <property type="entry name" value="CARBOHYDRATE DIACID REGULATOR"/>
    <property type="match status" value="1"/>
</dbReference>
<protein>
    <submittedName>
        <fullName evidence="5">Helix-turn-helix domain-containing protein</fullName>
    </submittedName>
</protein>
<gene>
    <name evidence="5" type="ORF">SK069_13145</name>
</gene>
<dbReference type="RefSeq" id="WP_319954699.1">
    <property type="nucleotide sequence ID" value="NZ_JAXAVX010000006.1"/>
</dbReference>
<sequence length="392" mass="42237">MDTRTRQQLVDRVANAIREREDDLVERMLARFAAEVPDSGVGTDPEMTAAMRRSCHGNLRAALAHAVREGDPLPFGPPSDAIDEARIGARIGTPLVAGLRTYRIGEAVAWEALQDAVDALEDVDPATRSTLLRRWTRGMFAYVDAVIPFVVDEYTRERERLLRGREQRRVQLVRDVLDGGDVDPCALGYDLAATHRAVVAWGPGAEGEIGRIAATAGAPCLVVSVGEQTCWGWLAGAGDERDLREALGGWEGGLALGRPARGADGFRRSHREARAAHRIGAATGDPVTRFDDVALESVLLADERAARAFVAAELGPLGDGRDGTKLRETLVAYFACGFNASAAAAALGVNDRTVAYRLSGIEERLGRPVRARQAELQAAIRLERVLGAPPPR</sequence>
<dbReference type="Pfam" id="PF17853">
    <property type="entry name" value="GGDEF_2"/>
    <property type="match status" value="1"/>
</dbReference>
<dbReference type="Pfam" id="PF13556">
    <property type="entry name" value="HTH_30"/>
    <property type="match status" value="1"/>
</dbReference>